<dbReference type="GO" id="GO:0005840">
    <property type="term" value="C:ribosome"/>
    <property type="evidence" value="ECO:0007669"/>
    <property type="project" value="UniProtKB-KW"/>
</dbReference>
<dbReference type="InterPro" id="IPR000589">
    <property type="entry name" value="Ribosomal_uS15"/>
</dbReference>
<feature type="non-terminal residue" evidence="4">
    <location>
        <position position="252"/>
    </location>
</feature>
<name>A0A383A9S2_9ZZZZ</name>
<dbReference type="PANTHER" id="PTHR23321:SF26">
    <property type="entry name" value="SMALL RIBOSOMAL SUBUNIT PROTEIN US15M"/>
    <property type="match status" value="1"/>
</dbReference>
<dbReference type="InterPro" id="IPR013785">
    <property type="entry name" value="Aldolase_TIM"/>
</dbReference>
<dbReference type="HAMAP" id="MF_01343_B">
    <property type="entry name" value="Ribosomal_uS15_B"/>
    <property type="match status" value="1"/>
</dbReference>
<dbReference type="SMART" id="SM01387">
    <property type="entry name" value="Ribosomal_S15"/>
    <property type="match status" value="1"/>
</dbReference>
<dbReference type="Gene3D" id="1.10.287.10">
    <property type="entry name" value="S15/NS1, RNA-binding"/>
    <property type="match status" value="1"/>
</dbReference>
<organism evidence="4">
    <name type="scientific">marine metagenome</name>
    <dbReference type="NCBI Taxonomy" id="408172"/>
    <lineage>
        <taxon>unclassified sequences</taxon>
        <taxon>metagenomes</taxon>
        <taxon>ecological metagenomes</taxon>
    </lineage>
</organism>
<evidence type="ECO:0000256" key="2">
    <source>
        <dbReference type="ARBA" id="ARBA00023274"/>
    </source>
</evidence>
<keyword evidence="1" id="KW-0689">Ribosomal protein</keyword>
<gene>
    <name evidence="4" type="ORF">METZ01_LOCUS457194</name>
</gene>
<evidence type="ECO:0000259" key="3">
    <source>
        <dbReference type="PROSITE" id="PS50991"/>
    </source>
</evidence>
<keyword evidence="2" id="KW-0687">Ribonucleoprotein</keyword>
<dbReference type="Pfam" id="PF00682">
    <property type="entry name" value="HMGL-like"/>
    <property type="match status" value="1"/>
</dbReference>
<feature type="non-terminal residue" evidence="4">
    <location>
        <position position="1"/>
    </location>
</feature>
<dbReference type="SUPFAM" id="SSF51569">
    <property type="entry name" value="Aldolase"/>
    <property type="match status" value="1"/>
</dbReference>
<dbReference type="InterPro" id="IPR009068">
    <property type="entry name" value="uS15_NS1_RNA-bd_sf"/>
</dbReference>
<dbReference type="GO" id="GO:1990904">
    <property type="term" value="C:ribonucleoprotein complex"/>
    <property type="evidence" value="ECO:0007669"/>
    <property type="project" value="UniProtKB-KW"/>
</dbReference>
<dbReference type="InterPro" id="IPR000891">
    <property type="entry name" value="PYR_CT"/>
</dbReference>
<evidence type="ECO:0000256" key="1">
    <source>
        <dbReference type="ARBA" id="ARBA00022980"/>
    </source>
</evidence>
<proteinExistence type="inferred from homology"/>
<dbReference type="EMBL" id="UINC01190268">
    <property type="protein sequence ID" value="SVE04340.1"/>
    <property type="molecule type" value="Genomic_DNA"/>
</dbReference>
<dbReference type="GO" id="GO:0003824">
    <property type="term" value="F:catalytic activity"/>
    <property type="evidence" value="ECO:0007669"/>
    <property type="project" value="InterPro"/>
</dbReference>
<dbReference type="GO" id="GO:0005737">
    <property type="term" value="C:cytoplasm"/>
    <property type="evidence" value="ECO:0007669"/>
    <property type="project" value="UniProtKB-ARBA"/>
</dbReference>
<dbReference type="Gene3D" id="3.20.20.70">
    <property type="entry name" value="Aldolase class I"/>
    <property type="match status" value="1"/>
</dbReference>
<feature type="domain" description="Pyruvate carboxyltransferase" evidence="3">
    <location>
        <begin position="1"/>
        <end position="252"/>
    </location>
</feature>
<dbReference type="PROSITE" id="PS00362">
    <property type="entry name" value="RIBOSOMAL_S15"/>
    <property type="match status" value="1"/>
</dbReference>
<evidence type="ECO:0000313" key="4">
    <source>
        <dbReference type="EMBL" id="SVE04340.1"/>
    </source>
</evidence>
<reference evidence="4" key="1">
    <citation type="submission" date="2018-05" db="EMBL/GenBank/DDBJ databases">
        <authorList>
            <person name="Lanie J.A."/>
            <person name="Ng W.-L."/>
            <person name="Kazmierczak K.M."/>
            <person name="Andrzejewski T.M."/>
            <person name="Davidsen T.M."/>
            <person name="Wayne K.J."/>
            <person name="Tettelin H."/>
            <person name="Glass J.I."/>
            <person name="Rusch D."/>
            <person name="Podicherti R."/>
            <person name="Tsui H.-C.T."/>
            <person name="Winkler M.E."/>
        </authorList>
    </citation>
    <scope>NUCLEOTIDE SEQUENCE</scope>
</reference>
<dbReference type="InterPro" id="IPR005290">
    <property type="entry name" value="Ribosomal_uS15_bac-type"/>
</dbReference>
<dbReference type="AlphaFoldDB" id="A0A383A9S2"/>
<dbReference type="GO" id="GO:0006412">
    <property type="term" value="P:translation"/>
    <property type="evidence" value="ECO:0007669"/>
    <property type="project" value="InterPro"/>
</dbReference>
<dbReference type="SUPFAM" id="SSF47060">
    <property type="entry name" value="S15/NS1 RNA-binding domain"/>
    <property type="match status" value="1"/>
</dbReference>
<dbReference type="CDD" id="cd00353">
    <property type="entry name" value="Ribosomal_S15p_S13e"/>
    <property type="match status" value="1"/>
</dbReference>
<dbReference type="GO" id="GO:0003735">
    <property type="term" value="F:structural constituent of ribosome"/>
    <property type="evidence" value="ECO:0007669"/>
    <property type="project" value="InterPro"/>
</dbReference>
<sequence>TKEFGKNENDTGSTETQISVLTERIRNITDHLKSNKKDHSGSRGLVILVSKRRKLLHYLRKNNIKSYKNILETLNIPKNLKIGIMINAKDIISNNLSKSEINKIFFEFSKKKKISFIRFACHLSEINKIIPLSNLLNKKGIITAINLMQVSEIRDNEIEKITKLAAKSKLDIFYFADSLGNLEPHNIIHISKLIKKNWKKDIGFHAHDNMGRALINGVTAFNSGINWIDSTVTGMGRGAGNIQTEFALLQFS</sequence>
<dbReference type="Pfam" id="PF00312">
    <property type="entry name" value="Ribosomal_S15"/>
    <property type="match status" value="1"/>
</dbReference>
<dbReference type="PROSITE" id="PS50991">
    <property type="entry name" value="PYR_CT"/>
    <property type="match status" value="1"/>
</dbReference>
<dbReference type="NCBIfam" id="TIGR00952">
    <property type="entry name" value="S15_bact"/>
    <property type="match status" value="1"/>
</dbReference>
<protein>
    <recommendedName>
        <fullName evidence="3">Pyruvate carboxyltransferase domain-containing protein</fullName>
    </recommendedName>
</protein>
<dbReference type="PANTHER" id="PTHR23321">
    <property type="entry name" value="RIBOSOMAL PROTEIN S15, BACTERIAL AND ORGANELLAR"/>
    <property type="match status" value="1"/>
</dbReference>
<accession>A0A383A9S2</accession>